<evidence type="ECO:0000256" key="2">
    <source>
        <dbReference type="SAM" id="Phobius"/>
    </source>
</evidence>
<keyword evidence="2" id="KW-0472">Membrane</keyword>
<reference evidence="3 5" key="1">
    <citation type="journal article" date="2020" name="Stud. Mycol.">
        <title>101 Dothideomycetes genomes: a test case for predicting lifestyles and emergence of pathogens.</title>
        <authorList>
            <person name="Haridas S."/>
            <person name="Albert R."/>
            <person name="Binder M."/>
            <person name="Bloem J."/>
            <person name="Labutti K."/>
            <person name="Salamov A."/>
            <person name="Andreopoulos B."/>
            <person name="Baker S."/>
            <person name="Barry K."/>
            <person name="Bills G."/>
            <person name="Bluhm B."/>
            <person name="Cannon C."/>
            <person name="Castanera R."/>
            <person name="Culley D."/>
            <person name="Daum C."/>
            <person name="Ezra D."/>
            <person name="Gonzalez J."/>
            <person name="Henrissat B."/>
            <person name="Kuo A."/>
            <person name="Liang C."/>
            <person name="Lipzen A."/>
            <person name="Lutzoni F."/>
            <person name="Magnuson J."/>
            <person name="Mondo S."/>
            <person name="Nolan M."/>
            <person name="Ohm R."/>
            <person name="Pangilinan J."/>
            <person name="Park H.-J."/>
            <person name="Ramirez L."/>
            <person name="Alfaro M."/>
            <person name="Sun H."/>
            <person name="Tritt A."/>
            <person name="Yoshinaga Y."/>
            <person name="Zwiers L.-H."/>
            <person name="Turgeon B."/>
            <person name="Goodwin S."/>
            <person name="Spatafora J."/>
            <person name="Crous P."/>
            <person name="Grigoriev I."/>
        </authorList>
    </citation>
    <scope>NUCLEOTIDE SEQUENCE</scope>
    <source>
        <strain evidence="3 5">CBS 304.34</strain>
    </source>
</reference>
<proteinExistence type="predicted"/>
<feature type="transmembrane region" description="Helical" evidence="2">
    <location>
        <begin position="12"/>
        <end position="35"/>
    </location>
</feature>
<protein>
    <submittedName>
        <fullName evidence="3 5">Uncharacterized protein</fullName>
    </submittedName>
</protein>
<dbReference type="GeneID" id="54461847"/>
<feature type="compositionally biased region" description="Polar residues" evidence="1">
    <location>
        <begin position="81"/>
        <end position="95"/>
    </location>
</feature>
<gene>
    <name evidence="3 5" type="ORF">BDZ99DRAFT_467139</name>
</gene>
<keyword evidence="2" id="KW-0812">Transmembrane</keyword>
<dbReference type="EMBL" id="MU003711">
    <property type="protein sequence ID" value="KAF2804906.1"/>
    <property type="molecule type" value="Genomic_DNA"/>
</dbReference>
<reference evidence="5" key="3">
    <citation type="submission" date="2025-04" db="UniProtKB">
        <authorList>
            <consortium name="RefSeq"/>
        </authorList>
    </citation>
    <scope>IDENTIFICATION</scope>
    <source>
        <strain evidence="5">CBS 304.34</strain>
    </source>
</reference>
<feature type="compositionally biased region" description="Low complexity" evidence="1">
    <location>
        <begin position="70"/>
        <end position="80"/>
    </location>
</feature>
<dbReference type="AlphaFoldDB" id="A0A6A6Y7V0"/>
<evidence type="ECO:0000313" key="3">
    <source>
        <dbReference type="EMBL" id="KAF2804906.1"/>
    </source>
</evidence>
<dbReference type="Proteomes" id="UP000504636">
    <property type="component" value="Unplaced"/>
</dbReference>
<reference evidence="5" key="2">
    <citation type="submission" date="2020-04" db="EMBL/GenBank/DDBJ databases">
        <authorList>
            <consortium name="NCBI Genome Project"/>
        </authorList>
    </citation>
    <scope>NUCLEOTIDE SEQUENCE</scope>
    <source>
        <strain evidence="5">CBS 304.34</strain>
    </source>
</reference>
<evidence type="ECO:0000256" key="1">
    <source>
        <dbReference type="SAM" id="MobiDB-lite"/>
    </source>
</evidence>
<evidence type="ECO:0000313" key="4">
    <source>
        <dbReference type="Proteomes" id="UP000504636"/>
    </source>
</evidence>
<dbReference type="RefSeq" id="XP_033571870.1">
    <property type="nucleotide sequence ID" value="XM_033720954.1"/>
</dbReference>
<name>A0A6A6Y7V0_9PEZI</name>
<sequence>MANKGDSNLQTNALLALLSPFSFQLTSTFLFLNIIKRAHGAQKHPKSTETTHPVASSPLMIPHHTHHSSSAKTTTSPSPHYYTQCNSPPSRSSRH</sequence>
<keyword evidence="2" id="KW-1133">Transmembrane helix</keyword>
<keyword evidence="4" id="KW-1185">Reference proteome</keyword>
<organism evidence="3">
    <name type="scientific">Mytilinidion resinicola</name>
    <dbReference type="NCBI Taxonomy" id="574789"/>
    <lineage>
        <taxon>Eukaryota</taxon>
        <taxon>Fungi</taxon>
        <taxon>Dikarya</taxon>
        <taxon>Ascomycota</taxon>
        <taxon>Pezizomycotina</taxon>
        <taxon>Dothideomycetes</taxon>
        <taxon>Pleosporomycetidae</taxon>
        <taxon>Mytilinidiales</taxon>
        <taxon>Mytilinidiaceae</taxon>
        <taxon>Mytilinidion</taxon>
    </lineage>
</organism>
<accession>A0A6A6Y7V0</accession>
<feature type="region of interest" description="Disordered" evidence="1">
    <location>
        <begin position="40"/>
        <end position="95"/>
    </location>
</feature>
<evidence type="ECO:0000313" key="5">
    <source>
        <dbReference type="RefSeq" id="XP_033571870.1"/>
    </source>
</evidence>